<dbReference type="PANTHER" id="PTHR13505:SF7">
    <property type="entry name" value="TRANSMEMBRANE PROTEIN 208"/>
    <property type="match status" value="1"/>
</dbReference>
<feature type="transmembrane region" description="Helical" evidence="8">
    <location>
        <begin position="12"/>
        <end position="38"/>
    </location>
</feature>
<dbReference type="PANTHER" id="PTHR13505">
    <property type="entry name" value="TRANSMEMBRANE PROTEIN 208"/>
    <property type="match status" value="1"/>
</dbReference>
<accession>A0ABY8EVN5</accession>
<dbReference type="Pfam" id="PF05620">
    <property type="entry name" value="TMEM208_SND2"/>
    <property type="match status" value="1"/>
</dbReference>
<evidence type="ECO:0000256" key="3">
    <source>
        <dbReference type="ARBA" id="ARBA00022692"/>
    </source>
</evidence>
<feature type="transmembrane region" description="Helical" evidence="8">
    <location>
        <begin position="106"/>
        <end position="123"/>
    </location>
</feature>
<feature type="compositionally biased region" description="Basic residues" evidence="7">
    <location>
        <begin position="170"/>
        <end position="179"/>
    </location>
</feature>
<keyword evidence="10" id="KW-1185">Reference proteome</keyword>
<keyword evidence="6 8" id="KW-0472">Membrane</keyword>
<comment type="subcellular location">
    <subcellularLocation>
        <location evidence="1">Endoplasmic reticulum membrane</location>
        <topology evidence="1">Multi-pass membrane protein</topology>
    </subcellularLocation>
</comment>
<organism evidence="9 10">
    <name type="scientific">Malassezia furfur</name>
    <name type="common">Pityriasis versicolor infection agent</name>
    <name type="synonym">Pityrosporum furfur</name>
    <dbReference type="NCBI Taxonomy" id="55194"/>
    <lineage>
        <taxon>Eukaryota</taxon>
        <taxon>Fungi</taxon>
        <taxon>Dikarya</taxon>
        <taxon>Basidiomycota</taxon>
        <taxon>Ustilaginomycotina</taxon>
        <taxon>Malasseziomycetes</taxon>
        <taxon>Malasseziales</taxon>
        <taxon>Malasseziaceae</taxon>
        <taxon>Malassezia</taxon>
    </lineage>
</organism>
<comment type="similarity">
    <text evidence="2">Belongs to the TMEM208 family.</text>
</comment>
<keyword evidence="4" id="KW-0256">Endoplasmic reticulum</keyword>
<feature type="transmembrane region" description="Helical" evidence="8">
    <location>
        <begin position="82"/>
        <end position="100"/>
    </location>
</feature>
<protein>
    <submittedName>
        <fullName evidence="9">Uncharacterized protein</fullName>
    </submittedName>
</protein>
<evidence type="ECO:0000256" key="6">
    <source>
        <dbReference type="ARBA" id="ARBA00023136"/>
    </source>
</evidence>
<evidence type="ECO:0000313" key="9">
    <source>
        <dbReference type="EMBL" id="WFD49672.1"/>
    </source>
</evidence>
<keyword evidence="3 8" id="KW-0812">Transmembrane</keyword>
<dbReference type="InterPro" id="IPR008506">
    <property type="entry name" value="SND2/TMEM208"/>
</dbReference>
<evidence type="ECO:0000256" key="7">
    <source>
        <dbReference type="SAM" id="MobiDB-lite"/>
    </source>
</evidence>
<feature type="compositionally biased region" description="Low complexity" evidence="7">
    <location>
        <begin position="140"/>
        <end position="169"/>
    </location>
</feature>
<feature type="region of interest" description="Disordered" evidence="7">
    <location>
        <begin position="140"/>
        <end position="179"/>
    </location>
</feature>
<reference evidence="9 10" key="1">
    <citation type="journal article" date="2020" name="Elife">
        <title>Loss of centromere function drives karyotype evolution in closely related Malassezia species.</title>
        <authorList>
            <person name="Sankaranarayanan S.R."/>
            <person name="Ianiri G."/>
            <person name="Coelho M.A."/>
            <person name="Reza M.H."/>
            <person name="Thimmappa B.C."/>
            <person name="Ganguly P."/>
            <person name="Vadnala R.N."/>
            <person name="Sun S."/>
            <person name="Siddharthan R."/>
            <person name="Tellgren-Roth C."/>
            <person name="Dawson T.L."/>
            <person name="Heitman J."/>
            <person name="Sanyal K."/>
        </authorList>
    </citation>
    <scope>NUCLEOTIDE SEQUENCE [LARGE SCALE GENOMIC DNA]</scope>
    <source>
        <strain evidence="9">CBS14141</strain>
    </source>
</reference>
<evidence type="ECO:0000256" key="4">
    <source>
        <dbReference type="ARBA" id="ARBA00022824"/>
    </source>
</evidence>
<evidence type="ECO:0000256" key="1">
    <source>
        <dbReference type="ARBA" id="ARBA00004477"/>
    </source>
</evidence>
<evidence type="ECO:0000313" key="10">
    <source>
        <dbReference type="Proteomes" id="UP000818624"/>
    </source>
</evidence>
<sequence length="179" mass="19307">MARGAQKRIASGNAAAVTTLTYGFLVSNTVYLLGNYWLWRSPASFTVTSVARYAVTEAIAAFLGWQLTAMARAGEDLAQSGLTAYMFDVVYITWFVHVASTLVSRAFWWTYAVIPAYATYLLYTHILRPYVFGRGAAPAASTPVPTAGAPAADTPAVSKRQAKQQARASRGGRRTAARA</sequence>
<evidence type="ECO:0000256" key="5">
    <source>
        <dbReference type="ARBA" id="ARBA00022989"/>
    </source>
</evidence>
<proteinExistence type="inferred from homology"/>
<name>A0ABY8EVN5_MALFU</name>
<feature type="transmembrane region" description="Helical" evidence="8">
    <location>
        <begin position="50"/>
        <end position="70"/>
    </location>
</feature>
<dbReference type="EMBL" id="CP046239">
    <property type="protein sequence ID" value="WFD49672.1"/>
    <property type="molecule type" value="Genomic_DNA"/>
</dbReference>
<evidence type="ECO:0000256" key="8">
    <source>
        <dbReference type="SAM" id="Phobius"/>
    </source>
</evidence>
<gene>
    <name evidence="9" type="ORF">GLX27_004356</name>
</gene>
<keyword evidence="5 8" id="KW-1133">Transmembrane helix</keyword>
<evidence type="ECO:0000256" key="2">
    <source>
        <dbReference type="ARBA" id="ARBA00009950"/>
    </source>
</evidence>
<dbReference type="Proteomes" id="UP000818624">
    <property type="component" value="Chromosome 6"/>
</dbReference>